<sequence length="1059" mass="119811">MSAEQQRWRERPVNCWCFSRCQSGPRELSIRTRDGHLERDKELREQRMGLGLGADHDLDLAIHRNESSQAADTVLSVARQDTSSEDDDGSNSSSSSSRSTPSQSDALPFQGKQVLPSIPTPPAVSPSSRGSSPAQFNNTDFNVDQEDGIPQFDDYDSPPLDDVNDSDQLGEHEEYAEYEQQLQDGEAASDLDSEDIDALHLFSDESEDEDGVPSSDDDNAGNSEVGQDDHEEEPDDDAAVDARVHSRHAQDLFDQLVSGYRLPPRPVRRPDPYTAAFGIMQRLNPSEIASLRHIRTCIRTNATQEQYRAFAKNIEAQDPDITILGRKAAIALAKTVTRLREHTWDMCPESCMAFVGPHAHLQRCNSIRQGRRCGAARFDSKGKPRRTYTTLSILPRVRAKFASGSGSTYLHDQAEWSARTWGTDEHHFADWPDGACHQHLREKGFFDDPRHDAYVLSTDGAQFVSKRKSNGWIVMLSSLNELHTKRFKRPETFVSCVVPGPNNPVNVDSFLWPVVQELARAAHGCWIWDGAREEWFLWRAWLVATAADQQGSSKINHMTGPTGYCGCRNCHMVANYAYEGQSVGYFPLKTVKGDKARTRDRPQQYDPYDLPLRSEDSFEENLTELSNSLTAADRRETRRLTGVGGRPLLEFSPAFMVPLFFPVDVFHLFGSNIPSLIWNTLTTEEPDDPFPLTKEHQELFTTLLEQSARDLPSSFSNSAPRTPTTNAGSYYKMYEWTLVTYLYLPSFLYAIGAPLSLVQILSHLQAGVRLAMSDRGISASELDDMHDHFVQFVRLWEQEFVRGKASLLRRATISIHQLLHVRMFIYCHGNMRNTSQGRCEREVGHIKYALRSFKSPFRSIARNVRELEHIRLLDLLLQDAEDEDDPPDVPTLATKISSKHRRMTQSQVDEEDALIRTFQEQGVIPTPLPPYFYRGKLEIPGTSTVRGSRIESNGARRCCHFFARHDDGISYGNAMHFICFGADHDLDDEAPVDDQAAFIIFRRLQDVVTAEGIIKGRWSSQYSILDIRTIIEPVAICEFGGWVYVLRRLSWLTDHDEAD</sequence>
<feature type="compositionally biased region" description="Polar residues" evidence="1">
    <location>
        <begin position="125"/>
        <end position="142"/>
    </location>
</feature>
<accession>A0A177TF28</accession>
<reference evidence="2" key="2">
    <citation type="journal article" date="2019" name="IMA Fungus">
        <title>Genome sequencing and comparison of five Tilletia species to identify candidate genes for the detection of regulated species infecting wheat.</title>
        <authorList>
            <person name="Nguyen H.D.T."/>
            <person name="Sultana T."/>
            <person name="Kesanakurti P."/>
            <person name="Hambleton S."/>
        </authorList>
    </citation>
    <scope>NUCLEOTIDE SEQUENCE</scope>
    <source>
        <strain evidence="2">DAOMC 236416</strain>
    </source>
</reference>
<dbReference type="Pfam" id="PF02992">
    <property type="entry name" value="Transposase_21"/>
    <property type="match status" value="1"/>
</dbReference>
<evidence type="ECO:0000256" key="1">
    <source>
        <dbReference type="SAM" id="MobiDB-lite"/>
    </source>
</evidence>
<keyword evidence="3" id="KW-1185">Reference proteome</keyword>
<name>A0A177TF28_9BASI</name>
<protein>
    <submittedName>
        <fullName evidence="2">Uncharacterized protein</fullName>
    </submittedName>
</protein>
<feature type="compositionally biased region" description="Low complexity" evidence="1">
    <location>
        <begin position="90"/>
        <end position="105"/>
    </location>
</feature>
<evidence type="ECO:0000313" key="2">
    <source>
        <dbReference type="EMBL" id="KAE8244811.1"/>
    </source>
</evidence>
<proteinExistence type="predicted"/>
<dbReference type="AlphaFoldDB" id="A0A177TF28"/>
<feature type="region of interest" description="Disordered" evidence="1">
    <location>
        <begin position="204"/>
        <end position="243"/>
    </location>
</feature>
<evidence type="ECO:0000313" key="3">
    <source>
        <dbReference type="Proteomes" id="UP000077521"/>
    </source>
</evidence>
<feature type="region of interest" description="Disordered" evidence="1">
    <location>
        <begin position="70"/>
        <end position="167"/>
    </location>
</feature>
<dbReference type="InterPro" id="IPR004242">
    <property type="entry name" value="Transposase_21"/>
</dbReference>
<reference evidence="2" key="1">
    <citation type="submission" date="2016-04" db="EMBL/GenBank/DDBJ databases">
        <authorList>
            <person name="Nguyen H.D."/>
            <person name="Samba Siva P."/>
            <person name="Cullis J."/>
            <person name="Levesque C.A."/>
            <person name="Hambleton S."/>
        </authorList>
    </citation>
    <scope>NUCLEOTIDE SEQUENCE</scope>
    <source>
        <strain evidence="2">DAOMC 236416</strain>
    </source>
</reference>
<feature type="compositionally biased region" description="Acidic residues" evidence="1">
    <location>
        <begin position="204"/>
        <end position="219"/>
    </location>
</feature>
<dbReference type="EMBL" id="LWDF02000569">
    <property type="protein sequence ID" value="KAE8244811.1"/>
    <property type="molecule type" value="Genomic_DNA"/>
</dbReference>
<organism evidence="2 3">
    <name type="scientific">Tilletia indica</name>
    <dbReference type="NCBI Taxonomy" id="43049"/>
    <lineage>
        <taxon>Eukaryota</taxon>
        <taxon>Fungi</taxon>
        <taxon>Dikarya</taxon>
        <taxon>Basidiomycota</taxon>
        <taxon>Ustilaginomycotina</taxon>
        <taxon>Exobasidiomycetes</taxon>
        <taxon>Tilletiales</taxon>
        <taxon>Tilletiaceae</taxon>
        <taxon>Tilletia</taxon>
    </lineage>
</organism>
<dbReference type="Proteomes" id="UP000077521">
    <property type="component" value="Unassembled WGS sequence"/>
</dbReference>
<feature type="compositionally biased region" description="Acidic residues" evidence="1">
    <location>
        <begin position="229"/>
        <end position="239"/>
    </location>
</feature>
<gene>
    <name evidence="2" type="ORF">A4X13_0g6240</name>
</gene>
<comment type="caution">
    <text evidence="2">The sequence shown here is derived from an EMBL/GenBank/DDBJ whole genome shotgun (WGS) entry which is preliminary data.</text>
</comment>